<reference evidence="3" key="1">
    <citation type="journal article" date="2019" name="Int. J. Syst. Evol. Microbiol.">
        <title>The Global Catalogue of Microorganisms (GCM) 10K type strain sequencing project: providing services to taxonomists for standard genome sequencing and annotation.</title>
        <authorList>
            <consortium name="The Broad Institute Genomics Platform"/>
            <consortium name="The Broad Institute Genome Sequencing Center for Infectious Disease"/>
            <person name="Wu L."/>
            <person name="Ma J."/>
        </authorList>
    </citation>
    <scope>NUCLEOTIDE SEQUENCE [LARGE SCALE GENOMIC DNA]</scope>
    <source>
        <strain evidence="3">KCTC 42248</strain>
    </source>
</reference>
<evidence type="ECO:0000259" key="1">
    <source>
        <dbReference type="Pfam" id="PF17251"/>
    </source>
</evidence>
<dbReference type="EMBL" id="JBHUMA010000009">
    <property type="protein sequence ID" value="MFD2600420.1"/>
    <property type="molecule type" value="Genomic_DNA"/>
</dbReference>
<gene>
    <name evidence="2" type="ORF">ACFSQ3_15805</name>
</gene>
<dbReference type="InterPro" id="IPR035163">
    <property type="entry name" value="Pom"/>
</dbReference>
<organism evidence="2 3">
    <name type="scientific">Sphingobacterium corticis</name>
    <dbReference type="NCBI Taxonomy" id="1812823"/>
    <lineage>
        <taxon>Bacteria</taxon>
        <taxon>Pseudomonadati</taxon>
        <taxon>Bacteroidota</taxon>
        <taxon>Sphingobacteriia</taxon>
        <taxon>Sphingobacteriales</taxon>
        <taxon>Sphingobacteriaceae</taxon>
        <taxon>Sphingobacterium</taxon>
    </lineage>
</organism>
<evidence type="ECO:0000313" key="3">
    <source>
        <dbReference type="Proteomes" id="UP001597393"/>
    </source>
</evidence>
<protein>
    <recommendedName>
        <fullName evidence="1">Protochlamydia outer membrane protein domain-containing protein</fullName>
    </recommendedName>
</protein>
<dbReference type="RefSeq" id="WP_380870559.1">
    <property type="nucleotide sequence ID" value="NZ_JBHUMA010000009.1"/>
</dbReference>
<dbReference type="InterPro" id="IPR053724">
    <property type="entry name" value="OMP_A26_sf"/>
</dbReference>
<name>A0ABW5NPR3_9SPHI</name>
<evidence type="ECO:0000313" key="2">
    <source>
        <dbReference type="EMBL" id="MFD2600420.1"/>
    </source>
</evidence>
<dbReference type="Pfam" id="PF17251">
    <property type="entry name" value="Pom"/>
    <property type="match status" value="1"/>
</dbReference>
<dbReference type="Proteomes" id="UP001597393">
    <property type="component" value="Unassembled WGS sequence"/>
</dbReference>
<accession>A0ABW5NPR3</accession>
<dbReference type="Gene3D" id="2.40.128.90">
    <property type="entry name" value="OMPT-like"/>
    <property type="match status" value="1"/>
</dbReference>
<sequence length="301" mass="33698">MILQFQHIAKAIILFVCLFSCITAVGQQPFFKGGVRVGYGVQNLDWSIAGNTMGTDPNIYSELIWKQVSGINYGLDAAFKIAPQFDVLLEGNFMDTKSGKVRDTDYSGDNRTNSFYDERFSSDDGYFYNFRTSLRYALPQLGIISPKILLGYEQIGNELFLLPLPDASQNLDLRTTYQTDWYGGQAALELGFRYINFYGSATYGFGLYDYKAKANWNLIEDFQQPVSFRHSALGMKHNGILCLGYDITPTIAIELVGTYADAFTKTGLDQLYTRSRGELTTQFNGANMTHASGSLGVSFQF</sequence>
<feature type="domain" description="Protochlamydia outer membrane protein" evidence="1">
    <location>
        <begin position="35"/>
        <end position="301"/>
    </location>
</feature>
<comment type="caution">
    <text evidence="2">The sequence shown here is derived from an EMBL/GenBank/DDBJ whole genome shotgun (WGS) entry which is preliminary data.</text>
</comment>
<keyword evidence="3" id="KW-1185">Reference proteome</keyword>
<proteinExistence type="predicted"/>